<proteinExistence type="predicted"/>
<feature type="domain" description="PD-(D/E)XK endonuclease-like" evidence="1">
    <location>
        <begin position="713"/>
        <end position="915"/>
    </location>
</feature>
<dbReference type="SUPFAM" id="SSF52540">
    <property type="entry name" value="P-loop containing nucleoside triphosphate hydrolases"/>
    <property type="match status" value="1"/>
</dbReference>
<comment type="caution">
    <text evidence="2">The sequence shown here is derived from an EMBL/GenBank/DDBJ whole genome shotgun (WGS) entry which is preliminary data.</text>
</comment>
<dbReference type="Pfam" id="PF12705">
    <property type="entry name" value="PDDEXK_1"/>
    <property type="match status" value="1"/>
</dbReference>
<keyword evidence="3" id="KW-1185">Reference proteome</keyword>
<dbReference type="Proteomes" id="UP001589670">
    <property type="component" value="Unassembled WGS sequence"/>
</dbReference>
<evidence type="ECO:0000313" key="3">
    <source>
        <dbReference type="Proteomes" id="UP001589670"/>
    </source>
</evidence>
<evidence type="ECO:0000259" key="1">
    <source>
        <dbReference type="Pfam" id="PF12705"/>
    </source>
</evidence>
<dbReference type="Gene3D" id="3.90.320.10">
    <property type="match status" value="1"/>
</dbReference>
<sequence>MFETDPVPRLFGLAPGVDFPRALIDGLRARLGDAPPEALARVQIIVNTRRMARRLRDIFDAGPPALLPRLSLVTDLGESWQAGRLPPPAPRLRRQLELAQLVSALLDRAPDIAPRSAVFGLADSLASLIDEMQGEGVAPETIAALDVADQSGHWARIKRFLEILRPFFDGDADAPDPEARQRRVIAALIDTWATHPPQHPVIVAGSTGSRGATHMLMQAVARLPQGAVVLPGFDFDAPAHAWEALADPMISEDHPQYRFARMAHAAEIAPDAIRPWHDAPPPCPARNRLVSLALRPAPVTDQWLRDGPRLADIPGAMADVTLLEAPDTRREALAIAMRLRAAAEEGITAALITPDRTLTRQVTAALDRWRILPDDSAGQPLHLSPPGRFLRHAADLFADRTGADALLALLKHPLAHTGAGRGTHLRLTGLLEHHLRRHGPPYPDAGTLRGWAQARQKDEPAITRWIDWVCTCLIDRHRPGPDPLATLVTAHRALAERIARGAETAEGAGTLWDRAAGEEARAAMDELAAEAGAGGPLTPPDYARLVHDALAAREARDPVEPHPRIRIWGTLEARVQGADLLILGGLNEGGWPDPPPPDPWLNRALRLQAGLLLPERRIGLQAHDFQQAIAAREVWLTRSLRSSDAQTVVSRWLNRVQNLLGGLPDQGGPGALAAMRARGRGWLHRAALLEEPGAVPRAPRPAPCPPPELRPGRLSVTEIQTLVRDPYAIYARHILRLRPLDPLMKVPDALLRGTVLHAILEQFIDETRADPERLTHHALMEKTEAVLAETVPWAEARALWRARMERVADWFISGEIARRADANPAALERRGRMTLCDPAFTLAAKADRIDIDPQGRALIYDYKTGTPPTSKQQTEFDKQLLLTAAMVERGDFDELGPMPVRRAAYIGMGSKPGEVNAPLDEIPPARTLSELAELIAAYDDRDTGYVSLRAPYRADMRGDYDQLARHGEWDLTDPPQRRKVGQ</sequence>
<organism evidence="2 3">
    <name type="scientific">Roseovarius ramblicola</name>
    <dbReference type="NCBI Taxonomy" id="2022336"/>
    <lineage>
        <taxon>Bacteria</taxon>
        <taxon>Pseudomonadati</taxon>
        <taxon>Pseudomonadota</taxon>
        <taxon>Alphaproteobacteria</taxon>
        <taxon>Rhodobacterales</taxon>
        <taxon>Roseobacteraceae</taxon>
        <taxon>Roseovarius</taxon>
    </lineage>
</organism>
<accession>A0ABV5I1H5</accession>
<dbReference type="InterPro" id="IPR038726">
    <property type="entry name" value="PDDEXK_AddAB-type"/>
</dbReference>
<dbReference type="NCBIfam" id="TIGR02786">
    <property type="entry name" value="addB_alphas"/>
    <property type="match status" value="1"/>
</dbReference>
<dbReference type="InterPro" id="IPR014153">
    <property type="entry name" value="Ds_break_AddB"/>
</dbReference>
<name>A0ABV5I1H5_9RHOB</name>
<evidence type="ECO:0000313" key="2">
    <source>
        <dbReference type="EMBL" id="MFB9150159.1"/>
    </source>
</evidence>
<reference evidence="2 3" key="1">
    <citation type="submission" date="2024-09" db="EMBL/GenBank/DDBJ databases">
        <authorList>
            <person name="Sun Q."/>
            <person name="Mori K."/>
        </authorList>
    </citation>
    <scope>NUCLEOTIDE SEQUENCE [LARGE SCALE GENOMIC DNA]</scope>
    <source>
        <strain evidence="2 3">CECT 9424</strain>
    </source>
</reference>
<dbReference type="RefSeq" id="WP_377069701.1">
    <property type="nucleotide sequence ID" value="NZ_JBHMEC010000015.1"/>
</dbReference>
<dbReference type="EMBL" id="JBHMEC010000015">
    <property type="protein sequence ID" value="MFB9150159.1"/>
    <property type="molecule type" value="Genomic_DNA"/>
</dbReference>
<dbReference type="InterPro" id="IPR027417">
    <property type="entry name" value="P-loop_NTPase"/>
</dbReference>
<protein>
    <submittedName>
        <fullName evidence="2">Double-strand break repair protein AddB</fullName>
    </submittedName>
</protein>
<gene>
    <name evidence="2" type="primary">addB</name>
    <name evidence="2" type="ORF">ACFFU4_10405</name>
</gene>
<dbReference type="InterPro" id="IPR011604">
    <property type="entry name" value="PDDEXK-like_dom_sf"/>
</dbReference>